<evidence type="ECO:0000256" key="1">
    <source>
        <dbReference type="SAM" id="MobiDB-lite"/>
    </source>
</evidence>
<accession>A0A381D7A2</accession>
<feature type="compositionally biased region" description="Low complexity" evidence="1">
    <location>
        <begin position="103"/>
        <end position="116"/>
    </location>
</feature>
<dbReference type="OrthoDB" id="5362877at2"/>
<protein>
    <submittedName>
        <fullName evidence="2">Flagellar hook-length control protein</fullName>
    </submittedName>
</protein>
<keyword evidence="2" id="KW-0966">Cell projection</keyword>
<keyword evidence="2" id="KW-0969">Cilium</keyword>
<keyword evidence="2" id="KW-0282">Flagellum</keyword>
<feature type="compositionally biased region" description="Low complexity" evidence="1">
    <location>
        <begin position="50"/>
        <end position="78"/>
    </location>
</feature>
<reference evidence="2 3" key="1">
    <citation type="journal article" date="2017" name="Genome Biol. Evol.">
        <title>Comparative Genomic Analysis Identifies a Campylobacter Clade Deficient in Selenium Metabolism.</title>
        <authorList>
            <person name="Miller W.G."/>
            <person name="Yee E."/>
            <person name="Lopes B.S."/>
            <person name="Chapman M.H."/>
            <person name="Huynh S."/>
            <person name="Bono J.L."/>
            <person name="Parker C.T."/>
            <person name="Strachan N.J.C."/>
            <person name="Forbes K.J."/>
        </authorList>
    </citation>
    <scope>NUCLEOTIDE SEQUENCE [LARGE SCALE GENOMIC DNA]</scope>
    <source>
        <strain evidence="2 3">NCTC 13003</strain>
    </source>
</reference>
<proteinExistence type="predicted"/>
<dbReference type="KEGG" id="cdev:CIGN_0222"/>
<dbReference type="InterPro" id="IPR038610">
    <property type="entry name" value="FliK-like_C_sf"/>
</dbReference>
<dbReference type="EMBL" id="CP018788">
    <property type="protein sequence ID" value="ARQ98534.1"/>
    <property type="molecule type" value="Genomic_DNA"/>
</dbReference>
<keyword evidence="3" id="KW-1185">Reference proteome</keyword>
<dbReference type="AlphaFoldDB" id="A0A1X9SQJ7"/>
<evidence type="ECO:0000313" key="3">
    <source>
        <dbReference type="Proteomes" id="UP000194309"/>
    </source>
</evidence>
<feature type="compositionally biased region" description="Polar residues" evidence="1">
    <location>
        <begin position="79"/>
        <end position="102"/>
    </location>
</feature>
<dbReference type="InterPro" id="IPR021136">
    <property type="entry name" value="Flagellar_hook_control-like_C"/>
</dbReference>
<name>A0A1X9SQJ7_9BACT</name>
<feature type="region of interest" description="Disordered" evidence="1">
    <location>
        <begin position="1"/>
        <end position="116"/>
    </location>
</feature>
<dbReference type="Gene3D" id="3.30.750.140">
    <property type="match status" value="1"/>
</dbReference>
<gene>
    <name evidence="2" type="primary">fliK</name>
    <name evidence="2" type="ORF">CIGN_0222</name>
</gene>
<feature type="compositionally biased region" description="Polar residues" evidence="1">
    <location>
        <begin position="8"/>
        <end position="21"/>
    </location>
</feature>
<sequence length="523" mass="57799">MQGLNEALLSSSNSTQVQSKPVKTEQNEGNDSFYKMIENSVKEYEDSKASQNSQENNQSKSQEQSTNQTTQGSSTNSSDKTAQNSNQTNSAKTDSSQSDKMVQNSTSNSAQSSQNTDEIMLENADFITLLSLLEASDGSTKTGANLLSSSLNKFLATEQNIKELKGAKNLQELLNLSEKFGLGLSKIKISKDGLEALKNEFKNLNAKGFFNQITALNQAIDLNVITKKDIEKALQKTQKDDKSVLSKLMQGQSVELSDDINSVKKLHPEAKIDTQKITQKLAQTAEQKLNQPFELNKEIKDTKTTTTTTPNATKSQSISSIDDYLANIMQRAMKESSEQSAKAAMAATTDLASSSVETSLSEQTTQGIEPTSQTNSQVKDIVNSAKLNAKELNLRQVFDNFTTQLQEKISEYKPPITRFHLTLNPGNLGEVEITLINRGSNLHINFNSNNQTMQLFMQNQAEFRTSLVNMGFSELSMSFNDNANKEQSQGQNKKAKFVSEDSELTEIAQNEESVLEVILPKYF</sequence>
<evidence type="ECO:0000313" key="2">
    <source>
        <dbReference type="EMBL" id="ARQ98534.1"/>
    </source>
</evidence>
<organism evidence="2 3">
    <name type="scientific">Campylobacter devanensis</name>
    <dbReference type="NCBI Taxonomy" id="3161138"/>
    <lineage>
        <taxon>Bacteria</taxon>
        <taxon>Pseudomonadati</taxon>
        <taxon>Campylobacterota</taxon>
        <taxon>Epsilonproteobacteria</taxon>
        <taxon>Campylobacterales</taxon>
        <taxon>Campylobacteraceae</taxon>
        <taxon>Campylobacter</taxon>
    </lineage>
</organism>
<dbReference type="Proteomes" id="UP000194309">
    <property type="component" value="Chromosome"/>
</dbReference>
<dbReference type="STRING" id="1660064.CIGN_0222"/>
<accession>A0A1X9SQJ7</accession>
<dbReference type="Pfam" id="PF02120">
    <property type="entry name" value="Flg_hook"/>
    <property type="match status" value="1"/>
</dbReference>